<sequence length="145" mass="14759">MSVDVAFGLGSALIELGAALSVDVAFGLGSALIGLGAALSVGYALMMLDAALSISFAVVIRIGVYTGGRASSNRGEILKLGEALSLPNVVEETSLPRTFVLNLDAASNHAEQLRDPGGAHFAWCAGKGPKDEHGSGECCTGIDRL</sequence>
<accession>A0A8T8SS45</accession>
<evidence type="ECO:0000313" key="3">
    <source>
        <dbReference type="Proteomes" id="UP000077521"/>
    </source>
</evidence>
<gene>
    <name evidence="2" type="ORF">A4X13_0g5840</name>
</gene>
<comment type="caution">
    <text evidence="2">The sequence shown here is derived from an EMBL/GenBank/DDBJ whole genome shotgun (WGS) entry which is preliminary data.</text>
</comment>
<keyword evidence="1" id="KW-0812">Transmembrane</keyword>
<evidence type="ECO:0000313" key="2">
    <source>
        <dbReference type="EMBL" id="KAE8246329.1"/>
    </source>
</evidence>
<name>A0A8T8SS45_9BASI</name>
<keyword evidence="1" id="KW-1133">Transmembrane helix</keyword>
<feature type="transmembrane region" description="Helical" evidence="1">
    <location>
        <begin position="31"/>
        <end position="64"/>
    </location>
</feature>
<dbReference type="AlphaFoldDB" id="A0A8T8SS45"/>
<reference evidence="2" key="2">
    <citation type="journal article" date="2019" name="IMA Fungus">
        <title>Genome sequencing and comparison of five Tilletia species to identify candidate genes for the detection of regulated species infecting wheat.</title>
        <authorList>
            <person name="Nguyen H.D.T."/>
            <person name="Sultana T."/>
            <person name="Kesanakurti P."/>
            <person name="Hambleton S."/>
        </authorList>
    </citation>
    <scope>NUCLEOTIDE SEQUENCE</scope>
    <source>
        <strain evidence="2">DAOMC 236416</strain>
    </source>
</reference>
<proteinExistence type="predicted"/>
<keyword evidence="1" id="KW-0472">Membrane</keyword>
<organism evidence="2 3">
    <name type="scientific">Tilletia indica</name>
    <dbReference type="NCBI Taxonomy" id="43049"/>
    <lineage>
        <taxon>Eukaryota</taxon>
        <taxon>Fungi</taxon>
        <taxon>Dikarya</taxon>
        <taxon>Basidiomycota</taxon>
        <taxon>Ustilaginomycotina</taxon>
        <taxon>Exobasidiomycetes</taxon>
        <taxon>Tilletiales</taxon>
        <taxon>Tilletiaceae</taxon>
        <taxon>Tilletia</taxon>
    </lineage>
</organism>
<protein>
    <submittedName>
        <fullName evidence="2">Uncharacterized protein</fullName>
    </submittedName>
</protein>
<dbReference type="Proteomes" id="UP000077521">
    <property type="component" value="Unassembled WGS sequence"/>
</dbReference>
<reference evidence="2" key="1">
    <citation type="submission" date="2016-04" db="EMBL/GenBank/DDBJ databases">
        <authorList>
            <person name="Nguyen H.D."/>
            <person name="Samba Siva P."/>
            <person name="Cullis J."/>
            <person name="Levesque C.A."/>
            <person name="Hambleton S."/>
        </authorList>
    </citation>
    <scope>NUCLEOTIDE SEQUENCE</scope>
    <source>
        <strain evidence="2">DAOMC 236416</strain>
    </source>
</reference>
<keyword evidence="3" id="KW-1185">Reference proteome</keyword>
<evidence type="ECO:0000256" key="1">
    <source>
        <dbReference type="SAM" id="Phobius"/>
    </source>
</evidence>
<dbReference type="EMBL" id="LWDF02000492">
    <property type="protein sequence ID" value="KAE8246329.1"/>
    <property type="molecule type" value="Genomic_DNA"/>
</dbReference>